<dbReference type="OrthoDB" id="3219336at2759"/>
<dbReference type="AlphaFoldDB" id="A0A166HBN7"/>
<evidence type="ECO:0000313" key="3">
    <source>
        <dbReference type="EMBL" id="KZP18689.1"/>
    </source>
</evidence>
<reference evidence="3 4" key="1">
    <citation type="journal article" date="2016" name="Mol. Biol. Evol.">
        <title>Comparative Genomics of Early-Diverging Mushroom-Forming Fungi Provides Insights into the Origins of Lignocellulose Decay Capabilities.</title>
        <authorList>
            <person name="Nagy L.G."/>
            <person name="Riley R."/>
            <person name="Tritt A."/>
            <person name="Adam C."/>
            <person name="Daum C."/>
            <person name="Floudas D."/>
            <person name="Sun H."/>
            <person name="Yadav J.S."/>
            <person name="Pangilinan J."/>
            <person name="Larsson K.H."/>
            <person name="Matsuura K."/>
            <person name="Barry K."/>
            <person name="Labutti K."/>
            <person name="Kuo R."/>
            <person name="Ohm R.A."/>
            <person name="Bhattacharya S.S."/>
            <person name="Shirouzu T."/>
            <person name="Yoshinaga Y."/>
            <person name="Martin F.M."/>
            <person name="Grigoriev I.V."/>
            <person name="Hibbett D.S."/>
        </authorList>
    </citation>
    <scope>NUCLEOTIDE SEQUENCE [LARGE SCALE GENOMIC DNA]</scope>
    <source>
        <strain evidence="3 4">CBS 109695</strain>
    </source>
</reference>
<dbReference type="SMART" id="SM00184">
    <property type="entry name" value="RING"/>
    <property type="match status" value="1"/>
</dbReference>
<dbReference type="SUPFAM" id="SSF57850">
    <property type="entry name" value="RING/U-box"/>
    <property type="match status" value="1"/>
</dbReference>
<name>A0A166HBN7_9AGAM</name>
<evidence type="ECO:0000259" key="2">
    <source>
        <dbReference type="SMART" id="SM00184"/>
    </source>
</evidence>
<dbReference type="EMBL" id="KV417570">
    <property type="protein sequence ID" value="KZP18689.1"/>
    <property type="molecule type" value="Genomic_DNA"/>
</dbReference>
<dbReference type="CDD" id="cd16449">
    <property type="entry name" value="RING-HC"/>
    <property type="match status" value="1"/>
</dbReference>
<dbReference type="InterPro" id="IPR013083">
    <property type="entry name" value="Znf_RING/FYVE/PHD"/>
</dbReference>
<protein>
    <recommendedName>
        <fullName evidence="2">RING-type domain-containing protein</fullName>
    </recommendedName>
</protein>
<feature type="domain" description="RING-type" evidence="2">
    <location>
        <begin position="158"/>
        <end position="265"/>
    </location>
</feature>
<gene>
    <name evidence="3" type="ORF">FIBSPDRAFT_956063</name>
</gene>
<evidence type="ECO:0000313" key="4">
    <source>
        <dbReference type="Proteomes" id="UP000076532"/>
    </source>
</evidence>
<dbReference type="Proteomes" id="UP000076532">
    <property type="component" value="Unassembled WGS sequence"/>
</dbReference>
<accession>A0A166HBN7</accession>
<organism evidence="3 4">
    <name type="scientific">Athelia psychrophila</name>
    <dbReference type="NCBI Taxonomy" id="1759441"/>
    <lineage>
        <taxon>Eukaryota</taxon>
        <taxon>Fungi</taxon>
        <taxon>Dikarya</taxon>
        <taxon>Basidiomycota</taxon>
        <taxon>Agaricomycotina</taxon>
        <taxon>Agaricomycetes</taxon>
        <taxon>Agaricomycetidae</taxon>
        <taxon>Atheliales</taxon>
        <taxon>Atheliaceae</taxon>
        <taxon>Athelia</taxon>
    </lineage>
</organism>
<sequence>MLNFGSISPFTSLQSEAMLTRPHSRQPSAQPKHKKPLNISAEVIVISDDDEDQTTSIRRQKRKAPGRATPIALEDVLEISDDDDQLMKRRSRALGKTNENLASAGRSSLNPAVMDQINALQLRLSKATYKEAELQAKITELNAKSSLDPELLDDEVSCQLCYTRNWTPYLLPDCGHVSCHACLTSWFSTTLQKHMNTHPTYSPAHARMMPLRTRNLLAQVRQNPDAQNGMLRVQLEMEIIQHRFVQLQAQLAGGPPEPRYECPACRKQVKVRPVEVYPLKAVVQIVGEAMGESRPNEAGPIVAGARPWDGFFGDDLSY</sequence>
<feature type="region of interest" description="Disordered" evidence="1">
    <location>
        <begin position="19"/>
        <end position="42"/>
    </location>
</feature>
<dbReference type="Gene3D" id="3.30.40.10">
    <property type="entry name" value="Zinc/RING finger domain, C3HC4 (zinc finger)"/>
    <property type="match status" value="1"/>
</dbReference>
<keyword evidence="4" id="KW-1185">Reference proteome</keyword>
<dbReference type="STRING" id="436010.A0A166HBN7"/>
<dbReference type="InterPro" id="IPR001841">
    <property type="entry name" value="Znf_RING"/>
</dbReference>
<evidence type="ECO:0000256" key="1">
    <source>
        <dbReference type="SAM" id="MobiDB-lite"/>
    </source>
</evidence>
<proteinExistence type="predicted"/>